<feature type="compositionally biased region" description="Polar residues" evidence="5">
    <location>
        <begin position="87"/>
        <end position="100"/>
    </location>
</feature>
<dbReference type="Proteomes" id="UP001497623">
    <property type="component" value="Unassembled WGS sequence"/>
</dbReference>
<dbReference type="InterPro" id="IPR036443">
    <property type="entry name" value="Znf_RanBP2_sf"/>
</dbReference>
<accession>A0AAV2S069</accession>
<dbReference type="Pfam" id="PF00641">
    <property type="entry name" value="Zn_ribbon_RanBP"/>
    <property type="match status" value="1"/>
</dbReference>
<sequence>MVMYHRAMAPHLGGTHPPNVHPQHFPSPMYPPAIGHNYAVHSFAAAPHLAHQHHQLHQAHQSHQPHLHHQTHQNHQSHQSHTSPTSVNQTIGSSNSSMLTNPAPMLTQPSPMYSPQNPYPMGPYPSVPMGHMQSQQPTPHTHNHPHSHTHPGSIGFGHPSSMSANMPLNLHPAQQNTVGPSIGQNTGPVTSVEEDLLEEMNVLHLGYIETEDSPKKVEQRVKLENVINEYLSITPHSNKFMFYQVSDILEKSVNTTVDFTAIEAACAFDALAQYAANLLSQPWRREYREIKLYSGFWNHQVARHLVGAETILTIMGYTPVTDTSTPNREPSSPTMKLEGVLDPDLISRLALDCLIAYCECQILRKISEGVQEFGLTWKQIHQFRQLHVGSVEITVRHLLFSLRQNLQPPAQIEPIQKPAVVPSNHSVPAIHTSRSNQSQSVNVSTVSDFVPPDSCLIHDKENVDLHSSKDVQKQNLQHYKQSSLVEEITNSQNTNNSVGSHKPRLYQRENNNSHELSQSSISSANFGLPSVLQASIAPLSCTRSTDTPDTSKSISNKSGINIPGSRLGSQVPTAKLIDLDTSLDAMPSPPKPHLLPKTLPNKRASKGLSFCSSSGASLPPLEYSGHCSPPEYEHYQPPAPPPEVFRAGTLDEHLDATLSFVKGPNQSSFSAVNEQNNNGKSWESWEFVYQVLEKRGYNKDVGDRGDILHQMNFQNLHIDPINSGKKKVNEKEVGKNKPLLINQIPQHYSYDETKEHTEIPLISSSESTPLLYHGAAPDVFPNLDERNSLHENISAGFETAPSGDDYDERKSPSKELLNAMKHEKNIFASKKNNNISKLSTHSLSVESSPSRQEDPSEASRSTEIALTIHQENSNGRPPLSYSSVTKQEKPWSCATCTYVNDSKRTTCDMCAKSKSPMVEKVVVNTGGRECPQCTLINEKDAQDCIACGFNLEAPNT</sequence>
<dbReference type="SMART" id="SM00547">
    <property type="entry name" value="ZnF_RBZ"/>
    <property type="match status" value="2"/>
</dbReference>
<dbReference type="Gene3D" id="2.30.30.380">
    <property type="entry name" value="Zn-finger domain of Sec23/24"/>
    <property type="match status" value="1"/>
</dbReference>
<feature type="region of interest" description="Disordered" evidence="5">
    <location>
        <begin position="49"/>
        <end position="161"/>
    </location>
</feature>
<feature type="region of interest" description="Disordered" evidence="5">
    <location>
        <begin position="839"/>
        <end position="861"/>
    </location>
</feature>
<dbReference type="EMBL" id="CAXKWB010040980">
    <property type="protein sequence ID" value="CAL4155936.1"/>
    <property type="molecule type" value="Genomic_DNA"/>
</dbReference>
<evidence type="ECO:0000256" key="4">
    <source>
        <dbReference type="PROSITE-ProRule" id="PRU00322"/>
    </source>
</evidence>
<dbReference type="Pfam" id="PF21388">
    <property type="entry name" value="SPATA2_PUB-like"/>
    <property type="match status" value="1"/>
</dbReference>
<comment type="caution">
    <text evidence="7">The sequence shown here is derived from an EMBL/GenBank/DDBJ whole genome shotgun (WGS) entry which is preliminary data.</text>
</comment>
<evidence type="ECO:0000313" key="8">
    <source>
        <dbReference type="Proteomes" id="UP001497623"/>
    </source>
</evidence>
<proteinExistence type="predicted"/>
<feature type="non-terminal residue" evidence="7">
    <location>
        <position position="956"/>
    </location>
</feature>
<dbReference type="InterPro" id="IPR001876">
    <property type="entry name" value="Znf_RanBP2"/>
</dbReference>
<evidence type="ECO:0000259" key="6">
    <source>
        <dbReference type="PROSITE" id="PS50199"/>
    </source>
</evidence>
<evidence type="ECO:0000313" key="7">
    <source>
        <dbReference type="EMBL" id="CAL4155936.1"/>
    </source>
</evidence>
<dbReference type="AlphaFoldDB" id="A0AAV2S069"/>
<gene>
    <name evidence="7" type="ORF">MNOR_LOCUS31584</name>
</gene>
<dbReference type="Gene3D" id="1.20.58.2190">
    <property type="match status" value="1"/>
</dbReference>
<dbReference type="PANTHER" id="PTHR15326">
    <property type="entry name" value="SPERMATOGENESIS-ASSOCIATED PROTEIN 2/TAMOZHENNIC"/>
    <property type="match status" value="1"/>
</dbReference>
<feature type="region of interest" description="Disordered" evidence="5">
    <location>
        <begin position="542"/>
        <end position="567"/>
    </location>
</feature>
<feature type="compositionally biased region" description="Basic residues" evidence="5">
    <location>
        <begin position="63"/>
        <end position="72"/>
    </location>
</feature>
<dbReference type="GO" id="GO:0008270">
    <property type="term" value="F:zinc ion binding"/>
    <property type="evidence" value="ECO:0007669"/>
    <property type="project" value="UniProtKB-KW"/>
</dbReference>
<dbReference type="SUPFAM" id="SSF143503">
    <property type="entry name" value="PUG domain-like"/>
    <property type="match status" value="1"/>
</dbReference>
<keyword evidence="1" id="KW-0479">Metal-binding</keyword>
<feature type="compositionally biased region" description="Low complexity" evidence="5">
    <location>
        <begin position="73"/>
        <end position="86"/>
    </location>
</feature>
<keyword evidence="8" id="KW-1185">Reference proteome</keyword>
<feature type="compositionally biased region" description="Polar residues" evidence="5">
    <location>
        <begin position="107"/>
        <end position="116"/>
    </location>
</feature>
<dbReference type="InterPro" id="IPR036339">
    <property type="entry name" value="PUB-like_dom_sf"/>
</dbReference>
<evidence type="ECO:0000256" key="2">
    <source>
        <dbReference type="ARBA" id="ARBA00022771"/>
    </source>
</evidence>
<feature type="compositionally biased region" description="Polar residues" evidence="5">
    <location>
        <begin position="839"/>
        <end position="850"/>
    </location>
</feature>
<dbReference type="InterPro" id="IPR048839">
    <property type="entry name" value="SPATA2_PUB-like"/>
</dbReference>
<feature type="domain" description="RanBP2-type" evidence="6">
    <location>
        <begin position="887"/>
        <end position="916"/>
    </location>
</feature>
<evidence type="ECO:0000256" key="5">
    <source>
        <dbReference type="SAM" id="MobiDB-lite"/>
    </source>
</evidence>
<dbReference type="PROSITE" id="PS50199">
    <property type="entry name" value="ZF_RANBP2_2"/>
    <property type="match status" value="1"/>
</dbReference>
<name>A0AAV2S069_MEGNR</name>
<dbReference type="PANTHER" id="PTHR15326:SF2">
    <property type="entry name" value="PROTEIN TAMOZHENNIC"/>
    <property type="match status" value="1"/>
</dbReference>
<organism evidence="7 8">
    <name type="scientific">Meganyctiphanes norvegica</name>
    <name type="common">Northern krill</name>
    <name type="synonym">Thysanopoda norvegica</name>
    <dbReference type="NCBI Taxonomy" id="48144"/>
    <lineage>
        <taxon>Eukaryota</taxon>
        <taxon>Metazoa</taxon>
        <taxon>Ecdysozoa</taxon>
        <taxon>Arthropoda</taxon>
        <taxon>Crustacea</taxon>
        <taxon>Multicrustacea</taxon>
        <taxon>Malacostraca</taxon>
        <taxon>Eumalacostraca</taxon>
        <taxon>Eucarida</taxon>
        <taxon>Euphausiacea</taxon>
        <taxon>Euphausiidae</taxon>
        <taxon>Meganyctiphanes</taxon>
    </lineage>
</organism>
<evidence type="ECO:0000256" key="3">
    <source>
        <dbReference type="ARBA" id="ARBA00022833"/>
    </source>
</evidence>
<dbReference type="PROSITE" id="PS01358">
    <property type="entry name" value="ZF_RANBP2_1"/>
    <property type="match status" value="1"/>
</dbReference>
<keyword evidence="3" id="KW-0862">Zinc</keyword>
<feature type="compositionally biased region" description="Low complexity" evidence="5">
    <location>
        <begin position="551"/>
        <end position="565"/>
    </location>
</feature>
<dbReference type="GO" id="GO:0005737">
    <property type="term" value="C:cytoplasm"/>
    <property type="evidence" value="ECO:0007669"/>
    <property type="project" value="TreeGrafter"/>
</dbReference>
<protein>
    <recommendedName>
        <fullName evidence="6">RanBP2-type domain-containing protein</fullName>
    </recommendedName>
</protein>
<reference evidence="7 8" key="1">
    <citation type="submission" date="2024-05" db="EMBL/GenBank/DDBJ databases">
        <authorList>
            <person name="Wallberg A."/>
        </authorList>
    </citation>
    <scope>NUCLEOTIDE SEQUENCE [LARGE SCALE GENOMIC DNA]</scope>
</reference>
<feature type="compositionally biased region" description="Pro residues" evidence="5">
    <location>
        <begin position="117"/>
        <end position="126"/>
    </location>
</feature>
<keyword evidence="2 4" id="KW-0863">Zinc-finger</keyword>
<dbReference type="SUPFAM" id="SSF90209">
    <property type="entry name" value="Ran binding protein zinc finger-like"/>
    <property type="match status" value="1"/>
</dbReference>
<evidence type="ECO:0000256" key="1">
    <source>
        <dbReference type="ARBA" id="ARBA00022723"/>
    </source>
</evidence>